<evidence type="ECO:0000313" key="4">
    <source>
        <dbReference type="Proteomes" id="UP000324748"/>
    </source>
</evidence>
<feature type="compositionally biased region" description="Polar residues" evidence="1">
    <location>
        <begin position="40"/>
        <end position="54"/>
    </location>
</feature>
<gene>
    <name evidence="3" type="ORF">PGT21_033651</name>
</gene>
<dbReference type="Proteomes" id="UP000324748">
    <property type="component" value="Unassembled WGS sequence"/>
</dbReference>
<feature type="transmembrane region" description="Helical" evidence="2">
    <location>
        <begin position="6"/>
        <end position="27"/>
    </location>
</feature>
<proteinExistence type="predicted"/>
<keyword evidence="2" id="KW-1133">Transmembrane helix</keyword>
<sequence length="67" mass="7222">MGTHGVSSAIFVCTVIPFYFGSGGVGFRHRGVSDARRGEGTSTQQHSSAFDRQPLSGNITDYIRWSA</sequence>
<dbReference type="EMBL" id="VSWC01000170">
    <property type="protein sequence ID" value="KAA1072387.1"/>
    <property type="molecule type" value="Genomic_DNA"/>
</dbReference>
<name>A0A5B0M5F5_PUCGR</name>
<keyword evidence="2" id="KW-0812">Transmembrane</keyword>
<dbReference type="AlphaFoldDB" id="A0A5B0M5F5"/>
<accession>A0A5B0M5F5</accession>
<evidence type="ECO:0000256" key="2">
    <source>
        <dbReference type="SAM" id="Phobius"/>
    </source>
</evidence>
<keyword evidence="2" id="KW-0472">Membrane</keyword>
<evidence type="ECO:0000256" key="1">
    <source>
        <dbReference type="SAM" id="MobiDB-lite"/>
    </source>
</evidence>
<organism evidence="3 4">
    <name type="scientific">Puccinia graminis f. sp. tritici</name>
    <dbReference type="NCBI Taxonomy" id="56615"/>
    <lineage>
        <taxon>Eukaryota</taxon>
        <taxon>Fungi</taxon>
        <taxon>Dikarya</taxon>
        <taxon>Basidiomycota</taxon>
        <taxon>Pucciniomycotina</taxon>
        <taxon>Pucciniomycetes</taxon>
        <taxon>Pucciniales</taxon>
        <taxon>Pucciniaceae</taxon>
        <taxon>Puccinia</taxon>
    </lineage>
</organism>
<keyword evidence="4" id="KW-1185">Reference proteome</keyword>
<reference evidence="3 4" key="1">
    <citation type="submission" date="2019-05" db="EMBL/GenBank/DDBJ databases">
        <title>Emergence of the Ug99 lineage of the wheat stem rust pathogen through somatic hybridization.</title>
        <authorList>
            <person name="Li F."/>
            <person name="Upadhyaya N.M."/>
            <person name="Sperschneider J."/>
            <person name="Matny O."/>
            <person name="Nguyen-Phuc H."/>
            <person name="Mago R."/>
            <person name="Raley C."/>
            <person name="Miller M.E."/>
            <person name="Silverstein K.A.T."/>
            <person name="Henningsen E."/>
            <person name="Hirsch C.D."/>
            <person name="Visser B."/>
            <person name="Pretorius Z.A."/>
            <person name="Steffenson B.J."/>
            <person name="Schwessinger B."/>
            <person name="Dodds P.N."/>
            <person name="Figueroa M."/>
        </authorList>
    </citation>
    <scope>NUCLEOTIDE SEQUENCE [LARGE SCALE GENOMIC DNA]</scope>
    <source>
        <strain evidence="3">21-0</strain>
    </source>
</reference>
<evidence type="ECO:0000313" key="3">
    <source>
        <dbReference type="EMBL" id="KAA1072387.1"/>
    </source>
</evidence>
<comment type="caution">
    <text evidence="3">The sequence shown here is derived from an EMBL/GenBank/DDBJ whole genome shotgun (WGS) entry which is preliminary data.</text>
</comment>
<feature type="region of interest" description="Disordered" evidence="1">
    <location>
        <begin position="34"/>
        <end position="54"/>
    </location>
</feature>
<protein>
    <submittedName>
        <fullName evidence="3">Uncharacterized protein</fullName>
    </submittedName>
</protein>